<dbReference type="AlphaFoldDB" id="A0A090R3U6"/>
<organism evidence="1 2">
    <name type="scientific">Photobacterium aphoticum</name>
    <dbReference type="NCBI Taxonomy" id="754436"/>
    <lineage>
        <taxon>Bacteria</taxon>
        <taxon>Pseudomonadati</taxon>
        <taxon>Pseudomonadota</taxon>
        <taxon>Gammaproteobacteria</taxon>
        <taxon>Vibrionales</taxon>
        <taxon>Vibrionaceae</taxon>
        <taxon>Photobacterium</taxon>
    </lineage>
</organism>
<name>A0A090R3U6_9GAMM</name>
<dbReference type="eggNOG" id="ENOG503337Z">
    <property type="taxonomic scope" value="Bacteria"/>
</dbReference>
<gene>
    <name evidence="1" type="ORF">JCM19237_5205</name>
</gene>
<evidence type="ECO:0000313" key="2">
    <source>
        <dbReference type="Proteomes" id="UP000029227"/>
    </source>
</evidence>
<evidence type="ECO:0000313" key="1">
    <source>
        <dbReference type="EMBL" id="GAL02312.1"/>
    </source>
</evidence>
<evidence type="ECO:0008006" key="3">
    <source>
        <dbReference type="Google" id="ProtNLM"/>
    </source>
</evidence>
<comment type="caution">
    <text evidence="1">The sequence shown here is derived from an EMBL/GenBank/DDBJ whole genome shotgun (WGS) entry which is preliminary data.</text>
</comment>
<reference evidence="1 2" key="1">
    <citation type="journal article" date="2014" name="Genome Announc.">
        <title>Draft Genome Sequences of Two Vibrionaceae Species, Vibrio ponticus C121 and Photobacterium aphoticum C119, Isolated as Coral Reef Microbiota.</title>
        <authorList>
            <person name="Al-saari N."/>
            <person name="Meirelles P.M."/>
            <person name="Mino S."/>
            <person name="Suda W."/>
            <person name="Oshima K."/>
            <person name="Hattori M."/>
            <person name="Ohkuma M."/>
            <person name="Thompson F.L."/>
            <person name="Gomez-Gil B."/>
            <person name="Sawabe T."/>
            <person name="Sawabe T."/>
        </authorList>
    </citation>
    <scope>NUCLEOTIDE SEQUENCE [LARGE SCALE GENOMIC DNA]</scope>
    <source>
        <strain evidence="1 2">JCM 19237</strain>
    </source>
</reference>
<dbReference type="Proteomes" id="UP000029227">
    <property type="component" value="Unassembled WGS sequence"/>
</dbReference>
<sequence>MRRWLPTWVVVGLGLLLNIVSALMTNFYIDDATQQANILVQQQQNNDKLISVVWQQVETLERKREHIMTMLTISDGAGDVIPAPVEAQLIKGLSDWIAQPPSRLRLATLPDVMTQLDTAQRTLRDKVDQLYLDNLRLVEIHGSKMEAISRMRNLALFLQVIGLAMVLARDLNRRDYAYASVSKKR</sequence>
<proteinExistence type="predicted"/>
<protein>
    <recommendedName>
        <fullName evidence="3">DNA mismatch repair protein</fullName>
    </recommendedName>
</protein>
<accession>A0A090R3U6</accession>
<dbReference type="EMBL" id="BBMN01000001">
    <property type="protein sequence ID" value="GAL02312.1"/>
    <property type="molecule type" value="Genomic_DNA"/>
</dbReference>